<reference evidence="1" key="1">
    <citation type="journal article" date="2021" name="Mol. Plant Microbe Interact.">
        <title>Complete Genome Sequence of the Plant-Pathogenic Fungus Colletotrichum lupini.</title>
        <authorList>
            <person name="Baroncelli R."/>
            <person name="Pensec F."/>
            <person name="Da Lio D."/>
            <person name="Boufleur T."/>
            <person name="Vicente I."/>
            <person name="Sarrocco S."/>
            <person name="Picot A."/>
            <person name="Baraldi E."/>
            <person name="Sukno S."/>
            <person name="Thon M."/>
            <person name="Le Floch G."/>
        </authorList>
    </citation>
    <scope>NUCLEOTIDE SEQUENCE</scope>
    <source>
        <strain evidence="1">IMI 504893</strain>
    </source>
</reference>
<accession>A0A9Q8WC15</accession>
<gene>
    <name evidence="1" type="ORF">CLUP02_02557</name>
</gene>
<name>A0A9Q8WC15_9PEZI</name>
<feature type="non-terminal residue" evidence="1">
    <location>
        <position position="1"/>
    </location>
</feature>
<dbReference type="Proteomes" id="UP000830671">
    <property type="component" value="Chromosome 2"/>
</dbReference>
<evidence type="ECO:0000313" key="2">
    <source>
        <dbReference type="Proteomes" id="UP000830671"/>
    </source>
</evidence>
<proteinExistence type="predicted"/>
<dbReference type="GeneID" id="73336598"/>
<dbReference type="KEGG" id="clup:CLUP02_02557"/>
<keyword evidence="2" id="KW-1185">Reference proteome</keyword>
<organism evidence="1 2">
    <name type="scientific">Colletotrichum lupini</name>
    <dbReference type="NCBI Taxonomy" id="145971"/>
    <lineage>
        <taxon>Eukaryota</taxon>
        <taxon>Fungi</taxon>
        <taxon>Dikarya</taxon>
        <taxon>Ascomycota</taxon>
        <taxon>Pezizomycotina</taxon>
        <taxon>Sordariomycetes</taxon>
        <taxon>Hypocreomycetidae</taxon>
        <taxon>Glomerellales</taxon>
        <taxon>Glomerellaceae</taxon>
        <taxon>Colletotrichum</taxon>
        <taxon>Colletotrichum acutatum species complex</taxon>
    </lineage>
</organism>
<protein>
    <submittedName>
        <fullName evidence="1">Uncharacterized protein</fullName>
    </submittedName>
</protein>
<evidence type="ECO:0000313" key="1">
    <source>
        <dbReference type="EMBL" id="UQC77090.1"/>
    </source>
</evidence>
<sequence length="139" mass="15714">LTKSDIQGIPVSVVGEAVKGFRYVVACRNKYWSTCVNEFSRQQDLRSVLAKTRYCSRLLEVLLMTKKSSIRNAVKGSFRTNMFADDCEPVTFVGRITGANGFPQVAPGRAQPTSLWLFLHYFKDSSRSPCFYARLRSLC</sequence>
<dbReference type="EMBL" id="CP019474">
    <property type="protein sequence ID" value="UQC77090.1"/>
    <property type="molecule type" value="Genomic_DNA"/>
</dbReference>
<dbReference type="RefSeq" id="XP_049138731.1">
    <property type="nucleotide sequence ID" value="XM_049281588.1"/>
</dbReference>
<dbReference type="AlphaFoldDB" id="A0A9Q8WC15"/>